<dbReference type="EMBL" id="GGEC01001062">
    <property type="protein sequence ID" value="MBW81545.1"/>
    <property type="molecule type" value="Transcribed_RNA"/>
</dbReference>
<reference evidence="1" key="1">
    <citation type="submission" date="2018-02" db="EMBL/GenBank/DDBJ databases">
        <title>Rhizophora mucronata_Transcriptome.</title>
        <authorList>
            <person name="Meera S.P."/>
            <person name="Sreeshan A."/>
            <person name="Augustine A."/>
        </authorList>
    </citation>
    <scope>NUCLEOTIDE SEQUENCE</scope>
    <source>
        <tissue evidence="1">Leaf</tissue>
    </source>
</reference>
<name>A0A2P2IJZ3_RHIMU</name>
<organism evidence="1">
    <name type="scientific">Rhizophora mucronata</name>
    <name type="common">Asiatic mangrove</name>
    <dbReference type="NCBI Taxonomy" id="61149"/>
    <lineage>
        <taxon>Eukaryota</taxon>
        <taxon>Viridiplantae</taxon>
        <taxon>Streptophyta</taxon>
        <taxon>Embryophyta</taxon>
        <taxon>Tracheophyta</taxon>
        <taxon>Spermatophyta</taxon>
        <taxon>Magnoliopsida</taxon>
        <taxon>eudicotyledons</taxon>
        <taxon>Gunneridae</taxon>
        <taxon>Pentapetalae</taxon>
        <taxon>rosids</taxon>
        <taxon>fabids</taxon>
        <taxon>Malpighiales</taxon>
        <taxon>Rhizophoraceae</taxon>
        <taxon>Rhizophora</taxon>
    </lineage>
</organism>
<protein>
    <submittedName>
        <fullName evidence="1">Uncharacterized protein</fullName>
    </submittedName>
</protein>
<dbReference type="AlphaFoldDB" id="A0A2P2IJZ3"/>
<accession>A0A2P2IJZ3</accession>
<evidence type="ECO:0000313" key="1">
    <source>
        <dbReference type="EMBL" id="MBW81545.1"/>
    </source>
</evidence>
<proteinExistence type="predicted"/>
<sequence length="72" mass="8367">MVTMKSGYERLCQLRGLPDPIYSQDSLIIRETFLSACIHSVQMGILIFKCVAFPRLLHLFCLFRTPNILMLY</sequence>